<dbReference type="Pfam" id="PF00085">
    <property type="entry name" value="Thioredoxin"/>
    <property type="match status" value="3"/>
</dbReference>
<dbReference type="PROSITE" id="PS51352">
    <property type="entry name" value="THIOREDOXIN_2"/>
    <property type="match status" value="2"/>
</dbReference>
<feature type="chain" id="PRO_5021710477" description="Thioredoxin domain-containing protein" evidence="1">
    <location>
        <begin position="42"/>
        <end position="469"/>
    </location>
</feature>
<dbReference type="InterPro" id="IPR013766">
    <property type="entry name" value="Thioredoxin_domain"/>
</dbReference>
<dbReference type="PRINTS" id="PR00421">
    <property type="entry name" value="THIOREDOXIN"/>
</dbReference>
<dbReference type="Gene3D" id="3.40.30.10">
    <property type="entry name" value="Glutaredoxin"/>
    <property type="match status" value="4"/>
</dbReference>
<feature type="signal peptide" evidence="1">
    <location>
        <begin position="1"/>
        <end position="41"/>
    </location>
</feature>
<keyword evidence="1" id="KW-0732">Signal</keyword>
<reference evidence="3 4" key="1">
    <citation type="journal article" date="2019" name="Sci. Data">
        <title>Hybrid genome assembly and annotation of Danionella translucida.</title>
        <authorList>
            <person name="Kadobianskyi M."/>
            <person name="Schulze L."/>
            <person name="Schuelke M."/>
            <person name="Judkewitz B."/>
        </authorList>
    </citation>
    <scope>NUCLEOTIDE SEQUENCE [LARGE SCALE GENOMIC DNA]</scope>
    <source>
        <strain evidence="3 4">Bolton</strain>
    </source>
</reference>
<dbReference type="CDD" id="cd02997">
    <property type="entry name" value="PDI_a_PDIR"/>
    <property type="match status" value="2"/>
</dbReference>
<proteinExistence type="predicted"/>
<gene>
    <name evidence="3" type="ORF">DNTS_002288</name>
</gene>
<comment type="caution">
    <text evidence="3">The sequence shown here is derived from an EMBL/GenBank/DDBJ whole genome shotgun (WGS) entry which is preliminary data.</text>
</comment>
<dbReference type="OrthoDB" id="74910at2759"/>
<feature type="domain" description="Thioredoxin" evidence="2">
    <location>
        <begin position="328"/>
        <end position="456"/>
    </location>
</feature>
<dbReference type="Proteomes" id="UP000316079">
    <property type="component" value="Unassembled WGS sequence"/>
</dbReference>
<dbReference type="InterPro" id="IPR046374">
    <property type="entry name" value="PDI_a_PDIR"/>
</dbReference>
<keyword evidence="4" id="KW-1185">Reference proteome</keyword>
<dbReference type="InterPro" id="IPR051063">
    <property type="entry name" value="PDI"/>
</dbReference>
<dbReference type="GO" id="GO:0005783">
    <property type="term" value="C:endoplasmic reticulum"/>
    <property type="evidence" value="ECO:0007669"/>
    <property type="project" value="TreeGrafter"/>
</dbReference>
<evidence type="ECO:0000259" key="2">
    <source>
        <dbReference type="PROSITE" id="PS51352"/>
    </source>
</evidence>
<dbReference type="SUPFAM" id="SSF52833">
    <property type="entry name" value="Thioredoxin-like"/>
    <property type="match status" value="4"/>
</dbReference>
<accession>A0A553Q4J5</accession>
<organism evidence="3 4">
    <name type="scientific">Danionella cerebrum</name>
    <dbReference type="NCBI Taxonomy" id="2873325"/>
    <lineage>
        <taxon>Eukaryota</taxon>
        <taxon>Metazoa</taxon>
        <taxon>Chordata</taxon>
        <taxon>Craniata</taxon>
        <taxon>Vertebrata</taxon>
        <taxon>Euteleostomi</taxon>
        <taxon>Actinopterygii</taxon>
        <taxon>Neopterygii</taxon>
        <taxon>Teleostei</taxon>
        <taxon>Ostariophysi</taxon>
        <taxon>Cypriniformes</taxon>
        <taxon>Danionidae</taxon>
        <taxon>Danioninae</taxon>
        <taxon>Danionella</taxon>
    </lineage>
</organism>
<dbReference type="AlphaFoldDB" id="A0A553Q4J5"/>
<dbReference type="CDD" id="cd02961">
    <property type="entry name" value="PDI_a_family"/>
    <property type="match status" value="1"/>
</dbReference>
<evidence type="ECO:0000313" key="3">
    <source>
        <dbReference type="EMBL" id="TRY84851.1"/>
    </source>
</evidence>
<evidence type="ECO:0000313" key="4">
    <source>
        <dbReference type="Proteomes" id="UP000316079"/>
    </source>
</evidence>
<dbReference type="PANTHER" id="PTHR45672">
    <property type="entry name" value="PROTEIN DISULFIDE-ISOMERASE C17H9.14C-RELATED"/>
    <property type="match status" value="1"/>
</dbReference>
<sequence>MDCACVARRGSGIMASGNRHRRRGRLFEMLLFLLLVALSTALQPVKVSPLIEKVSDHKDFKKLLRTRTNVLVLYTKSASSGDAHLKLLSDVAQTLKEGRKLCKKVKVDPNSKTKGVEVLHYKDGSFHTEYNRPTTFKSMVAFLKDPAGAPLWEENPEAKDVVHIESEKEFRKLLKKEERPILMMFYAPWCGVCKRMQPIFQQTATETKGKYVLAGMNVHPAEFDGLKQEFNVKGYPTFCYFDLHSLKLQRFPGCGHCKKMKPEYDEAAEILNKDPNSPGVLAAVDATIHKSTGERFKISGFPTVKYFEKGEEKYTLPQLRNKDKIIEWLQNPQAPPPPEKSWDETISSVNHLGADDFRESLKKKKHALVMFYAPWCPHCKNAVPHFTTAADIFKEDRKIAYAAVDCTKGQNHELCKQEGVEGYPTFNYYNYGKFSEKYNGDRGEAGFTGFMRSLRGRDQEKVIKRKEEL</sequence>
<dbReference type="FunFam" id="3.40.30.10:FF:000029">
    <property type="entry name" value="protein disulfide-isomerase A5 isoform X2"/>
    <property type="match status" value="1"/>
</dbReference>
<feature type="domain" description="Thioredoxin" evidence="2">
    <location>
        <begin position="143"/>
        <end position="312"/>
    </location>
</feature>
<dbReference type="EMBL" id="SRMA01026365">
    <property type="protein sequence ID" value="TRY84851.1"/>
    <property type="molecule type" value="Genomic_DNA"/>
</dbReference>
<name>A0A553Q4J5_9TELE</name>
<protein>
    <recommendedName>
        <fullName evidence="2">Thioredoxin domain-containing protein</fullName>
    </recommendedName>
</protein>
<dbReference type="GO" id="GO:0006457">
    <property type="term" value="P:protein folding"/>
    <property type="evidence" value="ECO:0007669"/>
    <property type="project" value="TreeGrafter"/>
</dbReference>
<dbReference type="InterPro" id="IPR036249">
    <property type="entry name" value="Thioredoxin-like_sf"/>
</dbReference>
<dbReference type="GO" id="GO:0003756">
    <property type="term" value="F:protein disulfide isomerase activity"/>
    <property type="evidence" value="ECO:0007669"/>
    <property type="project" value="InterPro"/>
</dbReference>
<dbReference type="PANTHER" id="PTHR45672:SF2">
    <property type="entry name" value="PROTEIN DISULFIDE-ISOMERASE A5"/>
    <property type="match status" value="1"/>
</dbReference>
<evidence type="ECO:0000256" key="1">
    <source>
        <dbReference type="SAM" id="SignalP"/>
    </source>
</evidence>